<feature type="compositionally biased region" description="Low complexity" evidence="1">
    <location>
        <begin position="175"/>
        <end position="184"/>
    </location>
</feature>
<name>A0A158B103_9BURK</name>
<feature type="compositionally biased region" description="Basic and acidic residues" evidence="1">
    <location>
        <begin position="153"/>
        <end position="164"/>
    </location>
</feature>
<dbReference type="OrthoDB" id="9115448at2"/>
<dbReference type="STRING" id="1777141.AWB80_02861"/>
<feature type="region of interest" description="Disordered" evidence="1">
    <location>
        <begin position="131"/>
        <end position="197"/>
    </location>
</feature>
<feature type="compositionally biased region" description="Basic and acidic residues" evidence="1">
    <location>
        <begin position="188"/>
        <end position="197"/>
    </location>
</feature>
<evidence type="ECO:0000256" key="1">
    <source>
        <dbReference type="SAM" id="MobiDB-lite"/>
    </source>
</evidence>
<sequence>MNDMARIRTVKPKLFTHEALFDAEHECGLPLRLAFIGLFTEADREGRFQWRPRTLKAAILPFDDLDFSRVLDALATRGFLVKYASRSGEVLGAIPTFRHHQAINNKEQASELDAPSAEDIATWRTLAGQGNADALRTRESRVTHASPGRLRNSRGEGKGKEGSKPKTLKPKTEGSSSSRQQTSRARTRHGDDDRRDETTLALRKIAEEAGLRLTPKTANGIEAAAAEGVTSASFAHAIAAAVEHGAHDRAAYALKTVRAWQAEGSEPPLNGRHAGPRFDEKNEDRKRWMAEIGAHADDDMPTIDVEATEVLHGPRS</sequence>
<protein>
    <submittedName>
        <fullName evidence="2">Uncharacterized protein</fullName>
    </submittedName>
</protein>
<evidence type="ECO:0000313" key="2">
    <source>
        <dbReference type="EMBL" id="SAK63406.1"/>
    </source>
</evidence>
<keyword evidence="3" id="KW-1185">Reference proteome</keyword>
<evidence type="ECO:0000313" key="3">
    <source>
        <dbReference type="Proteomes" id="UP000054911"/>
    </source>
</evidence>
<accession>A0A158B103</accession>
<comment type="caution">
    <text evidence="2">The sequence shown here is derived from an EMBL/GenBank/DDBJ whole genome shotgun (WGS) entry which is preliminary data.</text>
</comment>
<organism evidence="2 3">
    <name type="scientific">Caballeronia pedi</name>
    <dbReference type="NCBI Taxonomy" id="1777141"/>
    <lineage>
        <taxon>Bacteria</taxon>
        <taxon>Pseudomonadati</taxon>
        <taxon>Pseudomonadota</taxon>
        <taxon>Betaproteobacteria</taxon>
        <taxon>Burkholderiales</taxon>
        <taxon>Burkholderiaceae</taxon>
        <taxon>Caballeronia</taxon>
    </lineage>
</organism>
<feature type="region of interest" description="Disordered" evidence="1">
    <location>
        <begin position="264"/>
        <end position="283"/>
    </location>
</feature>
<dbReference type="EMBL" id="FCOE02000008">
    <property type="protein sequence ID" value="SAK63406.1"/>
    <property type="molecule type" value="Genomic_DNA"/>
</dbReference>
<proteinExistence type="predicted"/>
<reference evidence="2" key="1">
    <citation type="submission" date="2016-01" db="EMBL/GenBank/DDBJ databases">
        <authorList>
            <person name="Peeters C."/>
        </authorList>
    </citation>
    <scope>NUCLEOTIDE SEQUENCE [LARGE SCALE GENOMIC DNA]</scope>
    <source>
        <strain evidence="2">LMG 29323</strain>
    </source>
</reference>
<gene>
    <name evidence="2" type="ORF">AWB80_02861</name>
</gene>
<dbReference type="RefSeq" id="WP_061175337.1">
    <property type="nucleotide sequence ID" value="NZ_FCOE02000008.1"/>
</dbReference>
<dbReference type="Proteomes" id="UP000054911">
    <property type="component" value="Unassembled WGS sequence"/>
</dbReference>
<dbReference type="AlphaFoldDB" id="A0A158B103"/>